<dbReference type="Proteomes" id="UP000467841">
    <property type="component" value="Unassembled WGS sequence"/>
</dbReference>
<proteinExistence type="predicted"/>
<dbReference type="AlphaFoldDB" id="A0A6D2J1D1"/>
<comment type="caution">
    <text evidence="1">The sequence shown here is derived from an EMBL/GenBank/DDBJ whole genome shotgun (WGS) entry which is preliminary data.</text>
</comment>
<dbReference type="EMBL" id="CACVBM020001154">
    <property type="protein sequence ID" value="CAA7035259.1"/>
    <property type="molecule type" value="Genomic_DNA"/>
</dbReference>
<evidence type="ECO:0000313" key="1">
    <source>
        <dbReference type="EMBL" id="CAA7035259.1"/>
    </source>
</evidence>
<evidence type="ECO:0000313" key="2">
    <source>
        <dbReference type="Proteomes" id="UP000467841"/>
    </source>
</evidence>
<sequence length="131" mass="14741">MFWPDAGRCLPGRTVRSCMVYGWCAVRTNARRCLPVYVPWSCAAHSRETEWVDHGQLLPGLVCALGRALGGMDVMFRAVFAAAARLKPSGPVFAKLIITPFLLIQMMRIQLSWRVNSLMTLREPVMMKSIE</sequence>
<name>A0A6D2J1D1_9BRAS</name>
<accession>A0A6D2J1D1</accession>
<reference evidence="1" key="1">
    <citation type="submission" date="2020-01" db="EMBL/GenBank/DDBJ databases">
        <authorList>
            <person name="Mishra B."/>
        </authorList>
    </citation>
    <scope>NUCLEOTIDE SEQUENCE [LARGE SCALE GENOMIC DNA]</scope>
</reference>
<organism evidence="1 2">
    <name type="scientific">Microthlaspi erraticum</name>
    <dbReference type="NCBI Taxonomy" id="1685480"/>
    <lineage>
        <taxon>Eukaryota</taxon>
        <taxon>Viridiplantae</taxon>
        <taxon>Streptophyta</taxon>
        <taxon>Embryophyta</taxon>
        <taxon>Tracheophyta</taxon>
        <taxon>Spermatophyta</taxon>
        <taxon>Magnoliopsida</taxon>
        <taxon>eudicotyledons</taxon>
        <taxon>Gunneridae</taxon>
        <taxon>Pentapetalae</taxon>
        <taxon>rosids</taxon>
        <taxon>malvids</taxon>
        <taxon>Brassicales</taxon>
        <taxon>Brassicaceae</taxon>
        <taxon>Coluteocarpeae</taxon>
        <taxon>Microthlaspi</taxon>
    </lineage>
</organism>
<protein>
    <submittedName>
        <fullName evidence="1">Uncharacterized protein</fullName>
    </submittedName>
</protein>
<keyword evidence="2" id="KW-1185">Reference proteome</keyword>
<gene>
    <name evidence="1" type="ORF">MERR_LOCUS22494</name>
</gene>